<proteinExistence type="predicted"/>
<organism evidence="2 3">
    <name type="scientific">Tetracentron sinense</name>
    <name type="common">Spur-leaf</name>
    <dbReference type="NCBI Taxonomy" id="13715"/>
    <lineage>
        <taxon>Eukaryota</taxon>
        <taxon>Viridiplantae</taxon>
        <taxon>Streptophyta</taxon>
        <taxon>Embryophyta</taxon>
        <taxon>Tracheophyta</taxon>
        <taxon>Spermatophyta</taxon>
        <taxon>Magnoliopsida</taxon>
        <taxon>Trochodendrales</taxon>
        <taxon>Trochodendraceae</taxon>
        <taxon>Tetracentron</taxon>
    </lineage>
</organism>
<dbReference type="InterPro" id="IPR007541">
    <property type="entry name" value="Uncharacterised_BSP"/>
</dbReference>
<accession>A0A835DHV1</accession>
<evidence type="ECO:0000313" key="2">
    <source>
        <dbReference type="EMBL" id="KAF8404943.1"/>
    </source>
</evidence>
<evidence type="ECO:0000313" key="3">
    <source>
        <dbReference type="Proteomes" id="UP000655225"/>
    </source>
</evidence>
<keyword evidence="3" id="KW-1185">Reference proteome</keyword>
<protein>
    <submittedName>
        <fullName evidence="2">Uncharacterized protein</fullName>
    </submittedName>
</protein>
<name>A0A835DHV1_TETSI</name>
<sequence>MYPMSLVLNSLLVMVALSPIQAIQYQVFNNATGMPGGTRFNNEIGLAYSEQILELASKFIWQTFQQGEGERKGIKNVTMVVESLEGVAYTMHNNIHVSAEYIANYSGDVRIEVIGILYHETTHIWQWKGKGEAPTGLTEGIADYVRLKGGLVHSRGLPSNAKDEITPFSASVDYKSTVRSSVKSLAFKLASGPSRKGRGH</sequence>
<dbReference type="EMBL" id="JABCRI010000006">
    <property type="protein sequence ID" value="KAF8404943.1"/>
    <property type="molecule type" value="Genomic_DNA"/>
</dbReference>
<dbReference type="Proteomes" id="UP000655225">
    <property type="component" value="Unassembled WGS sequence"/>
</dbReference>
<keyword evidence="1" id="KW-0732">Signal</keyword>
<feature type="chain" id="PRO_5032657366" evidence="1">
    <location>
        <begin position="23"/>
        <end position="200"/>
    </location>
</feature>
<evidence type="ECO:0000256" key="1">
    <source>
        <dbReference type="SAM" id="SignalP"/>
    </source>
</evidence>
<dbReference type="PANTHER" id="PTHR33321">
    <property type="match status" value="1"/>
</dbReference>
<feature type="signal peptide" evidence="1">
    <location>
        <begin position="1"/>
        <end position="22"/>
    </location>
</feature>
<comment type="caution">
    <text evidence="2">The sequence shown here is derived from an EMBL/GenBank/DDBJ whole genome shotgun (WGS) entry which is preliminary data.</text>
</comment>
<gene>
    <name evidence="2" type="ORF">HHK36_009838</name>
</gene>
<reference evidence="2 3" key="1">
    <citation type="submission" date="2020-04" db="EMBL/GenBank/DDBJ databases">
        <title>Plant Genome Project.</title>
        <authorList>
            <person name="Zhang R.-G."/>
        </authorList>
    </citation>
    <scope>NUCLEOTIDE SEQUENCE [LARGE SCALE GENOMIC DNA]</scope>
    <source>
        <strain evidence="2">YNK0</strain>
        <tissue evidence="2">Leaf</tissue>
    </source>
</reference>
<dbReference type="OrthoDB" id="891726at2759"/>
<dbReference type="Pfam" id="PF04450">
    <property type="entry name" value="BSP"/>
    <property type="match status" value="1"/>
</dbReference>
<dbReference type="PANTHER" id="PTHR33321:SF12">
    <property type="entry name" value="PLANT BASIC SECRETORY PROTEIN (BSP) FAMILY PROTEIN"/>
    <property type="match status" value="1"/>
</dbReference>
<dbReference type="AlphaFoldDB" id="A0A835DHV1"/>